<dbReference type="InterPro" id="IPR036259">
    <property type="entry name" value="MFS_trans_sf"/>
</dbReference>
<dbReference type="AlphaFoldDB" id="A0A9N9RRU5"/>
<dbReference type="EMBL" id="OU895878">
    <property type="protein sequence ID" value="CAG9801839.1"/>
    <property type="molecule type" value="Genomic_DNA"/>
</dbReference>
<dbReference type="PANTHER" id="PTHR23507:SF1">
    <property type="entry name" value="FI18259P1-RELATED"/>
    <property type="match status" value="1"/>
</dbReference>
<comment type="subcellular location">
    <subcellularLocation>
        <location evidence="1">Membrane</location>
        <topology evidence="1">Multi-pass membrane protein</topology>
    </subcellularLocation>
</comment>
<dbReference type="GO" id="GO:0016020">
    <property type="term" value="C:membrane"/>
    <property type="evidence" value="ECO:0007669"/>
    <property type="project" value="UniProtKB-SubCell"/>
</dbReference>
<dbReference type="SUPFAM" id="SSF103473">
    <property type="entry name" value="MFS general substrate transporter"/>
    <property type="match status" value="1"/>
</dbReference>
<feature type="transmembrane region" description="Helical" evidence="5">
    <location>
        <begin position="500"/>
        <end position="524"/>
    </location>
</feature>
<evidence type="ECO:0000256" key="3">
    <source>
        <dbReference type="ARBA" id="ARBA00022989"/>
    </source>
</evidence>
<protein>
    <recommendedName>
        <fullName evidence="8">Adenylate cyclase</fullName>
    </recommendedName>
</protein>
<dbReference type="Gene3D" id="1.20.1250.20">
    <property type="entry name" value="MFS general substrate transporter like domains"/>
    <property type="match status" value="1"/>
</dbReference>
<feature type="transmembrane region" description="Helical" evidence="5">
    <location>
        <begin position="141"/>
        <end position="162"/>
    </location>
</feature>
<feature type="transmembrane region" description="Helical" evidence="5">
    <location>
        <begin position="437"/>
        <end position="458"/>
    </location>
</feature>
<sequence>MALTDLREVIRKIVSSISVEPFTLCWFLPSCLLIVAMENLNLEKACRVNLGQSDEICRNMIDKSINGIDCAEIDLAAEIDANLINDTIYNLTRNVCIAETESQKLLSFVFGLRSPISAVFPLIIVLFAGSWSDKKGIRKPLVLLPILGELIGALVLLLSSIFMNEIPMEVPAFSERVVPSLFGGQTLMLIGVYSYLSQMTTEENRTFRFGCFAIFLTIVPIVSIPFSGVLFNVLGYTKLFTICVIIYIIGILYIIFILQEVKAAAPNNIKNEHQLNGEENPTFVNDNNNLDAPVDSIKIKNDAADTTTAELTKKGFLREFFDPTLVLALIDVIFKRRDGNLRNLVWLVIICNIAFLASLGENDFTYLYTRLKINWDGSKFSLHLTYGTVMALAGTLLMVGIFSKFNLISDAMIGIVSTICTLIAKPIYAFATSTEMFYLGTTIDLFVGTKAIAIKSIISKVVGTDELGRMFSILGVNESLVNFVFPTIYSFVYLHTVDTFIGAIYFLSEFFFLLTLIMFIIIYLMMRKLLLTKEGDTEGAETFKSNPDLCETSKL</sequence>
<keyword evidence="2 5" id="KW-0812">Transmembrane</keyword>
<dbReference type="Pfam" id="PF07690">
    <property type="entry name" value="MFS_1"/>
    <property type="match status" value="1"/>
</dbReference>
<keyword evidence="4 5" id="KW-0472">Membrane</keyword>
<evidence type="ECO:0008006" key="8">
    <source>
        <dbReference type="Google" id="ProtNLM"/>
    </source>
</evidence>
<dbReference type="OrthoDB" id="3026777at2759"/>
<reference evidence="6" key="2">
    <citation type="submission" date="2022-10" db="EMBL/GenBank/DDBJ databases">
        <authorList>
            <consortium name="ENA_rothamsted_submissions"/>
            <consortium name="culmorum"/>
            <person name="King R."/>
        </authorList>
    </citation>
    <scope>NUCLEOTIDE SEQUENCE</scope>
</reference>
<accession>A0A9N9RRU5</accession>
<keyword evidence="7" id="KW-1185">Reference proteome</keyword>
<feature type="transmembrane region" description="Helical" evidence="5">
    <location>
        <begin position="470"/>
        <end position="494"/>
    </location>
</feature>
<feature type="transmembrane region" description="Helical" evidence="5">
    <location>
        <begin position="105"/>
        <end position="129"/>
    </location>
</feature>
<dbReference type="Proteomes" id="UP001153620">
    <property type="component" value="Chromosome 2"/>
</dbReference>
<feature type="transmembrane region" description="Helical" evidence="5">
    <location>
        <begin position="380"/>
        <end position="399"/>
    </location>
</feature>
<dbReference type="GO" id="GO:0022857">
    <property type="term" value="F:transmembrane transporter activity"/>
    <property type="evidence" value="ECO:0007669"/>
    <property type="project" value="InterPro"/>
</dbReference>
<evidence type="ECO:0000256" key="5">
    <source>
        <dbReference type="SAM" id="Phobius"/>
    </source>
</evidence>
<evidence type="ECO:0000256" key="4">
    <source>
        <dbReference type="ARBA" id="ARBA00023136"/>
    </source>
</evidence>
<feature type="transmembrane region" description="Helical" evidence="5">
    <location>
        <begin position="239"/>
        <end position="258"/>
    </location>
</feature>
<evidence type="ECO:0000256" key="1">
    <source>
        <dbReference type="ARBA" id="ARBA00004141"/>
    </source>
</evidence>
<keyword evidence="3 5" id="KW-1133">Transmembrane helix</keyword>
<feature type="transmembrane region" description="Helical" evidence="5">
    <location>
        <begin position="209"/>
        <end position="233"/>
    </location>
</feature>
<feature type="transmembrane region" description="Helical" evidence="5">
    <location>
        <begin position="344"/>
        <end position="360"/>
    </location>
</feature>
<proteinExistence type="predicted"/>
<dbReference type="InterPro" id="IPR011701">
    <property type="entry name" value="MFS"/>
</dbReference>
<evidence type="ECO:0000313" key="7">
    <source>
        <dbReference type="Proteomes" id="UP001153620"/>
    </source>
</evidence>
<gene>
    <name evidence="6" type="ORF">CHIRRI_LOCUS4759</name>
</gene>
<evidence type="ECO:0000313" key="6">
    <source>
        <dbReference type="EMBL" id="CAG9801839.1"/>
    </source>
</evidence>
<feature type="transmembrane region" description="Helical" evidence="5">
    <location>
        <begin position="177"/>
        <end position="197"/>
    </location>
</feature>
<evidence type="ECO:0000256" key="2">
    <source>
        <dbReference type="ARBA" id="ARBA00022692"/>
    </source>
</evidence>
<name>A0A9N9RRU5_9DIPT</name>
<dbReference type="PANTHER" id="PTHR23507">
    <property type="entry name" value="ZGC:174356"/>
    <property type="match status" value="1"/>
</dbReference>
<reference evidence="6" key="1">
    <citation type="submission" date="2022-01" db="EMBL/GenBank/DDBJ databases">
        <authorList>
            <person name="King R."/>
        </authorList>
    </citation>
    <scope>NUCLEOTIDE SEQUENCE</scope>
</reference>
<feature type="transmembrane region" description="Helical" evidence="5">
    <location>
        <begin position="411"/>
        <end position="431"/>
    </location>
</feature>
<organism evidence="6 7">
    <name type="scientific">Chironomus riparius</name>
    <dbReference type="NCBI Taxonomy" id="315576"/>
    <lineage>
        <taxon>Eukaryota</taxon>
        <taxon>Metazoa</taxon>
        <taxon>Ecdysozoa</taxon>
        <taxon>Arthropoda</taxon>
        <taxon>Hexapoda</taxon>
        <taxon>Insecta</taxon>
        <taxon>Pterygota</taxon>
        <taxon>Neoptera</taxon>
        <taxon>Endopterygota</taxon>
        <taxon>Diptera</taxon>
        <taxon>Nematocera</taxon>
        <taxon>Chironomoidea</taxon>
        <taxon>Chironomidae</taxon>
        <taxon>Chironominae</taxon>
        <taxon>Chironomus</taxon>
    </lineage>
</organism>